<dbReference type="GO" id="GO:0030973">
    <property type="term" value="F:molybdate ion binding"/>
    <property type="evidence" value="ECO:0007669"/>
    <property type="project" value="TreeGrafter"/>
</dbReference>
<evidence type="ECO:0000256" key="2">
    <source>
        <dbReference type="ARBA" id="ARBA00022505"/>
    </source>
</evidence>
<dbReference type="PATRIC" id="fig|768706.3.peg.359"/>
<dbReference type="eggNOG" id="COG0725">
    <property type="taxonomic scope" value="Bacteria"/>
</dbReference>
<dbReference type="GO" id="GO:0046872">
    <property type="term" value="F:metal ion binding"/>
    <property type="evidence" value="ECO:0007669"/>
    <property type="project" value="UniProtKB-KW"/>
</dbReference>
<evidence type="ECO:0000256" key="6">
    <source>
        <dbReference type="SAM" id="SignalP"/>
    </source>
</evidence>
<gene>
    <name evidence="7" type="ordered locus">Desor_0396</name>
</gene>
<dbReference type="Proteomes" id="UP000006346">
    <property type="component" value="Chromosome"/>
</dbReference>
<dbReference type="Gene3D" id="3.40.190.10">
    <property type="entry name" value="Periplasmic binding protein-like II"/>
    <property type="match status" value="2"/>
</dbReference>
<dbReference type="PANTHER" id="PTHR30632:SF0">
    <property type="entry name" value="SULFATE-BINDING PROTEIN"/>
    <property type="match status" value="1"/>
</dbReference>
<keyword evidence="3 5" id="KW-0479">Metal-binding</keyword>
<dbReference type="InterPro" id="IPR005950">
    <property type="entry name" value="ModA"/>
</dbReference>
<evidence type="ECO:0000313" key="8">
    <source>
        <dbReference type="Proteomes" id="UP000006346"/>
    </source>
</evidence>
<evidence type="ECO:0000313" key="7">
    <source>
        <dbReference type="EMBL" id="AET66101.1"/>
    </source>
</evidence>
<evidence type="ECO:0000256" key="1">
    <source>
        <dbReference type="ARBA" id="ARBA00009175"/>
    </source>
</evidence>
<reference evidence="7 8" key="2">
    <citation type="journal article" date="2012" name="J. Bacteriol.">
        <title>Complete genome sequences of Desulfosporosinus orientis DSM765T, Desulfosporosinus youngiae DSM17734T, Desulfosporosinus meridiei DSM13257T, and Desulfosporosinus acidiphilus DSM22704T.</title>
        <authorList>
            <person name="Pester M."/>
            <person name="Brambilla E."/>
            <person name="Alazard D."/>
            <person name="Rattei T."/>
            <person name="Weinmaier T."/>
            <person name="Han J."/>
            <person name="Lucas S."/>
            <person name="Lapidus A."/>
            <person name="Cheng J.F."/>
            <person name="Goodwin L."/>
            <person name="Pitluck S."/>
            <person name="Peters L."/>
            <person name="Ovchinnikova G."/>
            <person name="Teshima H."/>
            <person name="Detter J.C."/>
            <person name="Han C.S."/>
            <person name="Tapia R."/>
            <person name="Land M.L."/>
            <person name="Hauser L."/>
            <person name="Kyrpides N.C."/>
            <person name="Ivanova N.N."/>
            <person name="Pagani I."/>
            <person name="Huntmann M."/>
            <person name="Wei C.L."/>
            <person name="Davenport K.W."/>
            <person name="Daligault H."/>
            <person name="Chain P.S."/>
            <person name="Chen A."/>
            <person name="Mavromatis K."/>
            <person name="Markowitz V."/>
            <person name="Szeto E."/>
            <person name="Mikhailova N."/>
            <person name="Pati A."/>
            <person name="Wagner M."/>
            <person name="Woyke T."/>
            <person name="Ollivier B."/>
            <person name="Klenk H.P."/>
            <person name="Spring S."/>
            <person name="Loy A."/>
        </authorList>
    </citation>
    <scope>NUCLEOTIDE SEQUENCE [LARGE SCALE GENOMIC DNA]</scope>
    <source>
        <strain evidence="8">ATCC 19365 / DSM 765 / NCIMB 8382 / VKM B-1628</strain>
    </source>
</reference>
<dbReference type="EMBL" id="CP003108">
    <property type="protein sequence ID" value="AET66101.1"/>
    <property type="molecule type" value="Genomic_DNA"/>
</dbReference>
<dbReference type="AlphaFoldDB" id="G7W7N6"/>
<feature type="binding site" evidence="5">
    <location>
        <position position="78"/>
    </location>
    <ligand>
        <name>molybdate</name>
        <dbReference type="ChEBI" id="CHEBI:36264"/>
    </ligand>
</feature>
<keyword evidence="8" id="KW-1185">Reference proteome</keyword>
<organism evidence="7 8">
    <name type="scientific">Desulfosporosinus orientis (strain ATCC 19365 / DSM 765 / NCIMB 8382 / VKM B-1628 / Singapore I)</name>
    <name type="common">Desulfotomaculum orientis</name>
    <dbReference type="NCBI Taxonomy" id="768706"/>
    <lineage>
        <taxon>Bacteria</taxon>
        <taxon>Bacillati</taxon>
        <taxon>Bacillota</taxon>
        <taxon>Clostridia</taxon>
        <taxon>Eubacteriales</taxon>
        <taxon>Desulfitobacteriaceae</taxon>
        <taxon>Desulfosporosinus</taxon>
    </lineage>
</organism>
<comment type="similarity">
    <text evidence="1">Belongs to the bacterial solute-binding protein ModA family.</text>
</comment>
<feature type="binding site" evidence="5">
    <location>
        <position position="204"/>
    </location>
    <ligand>
        <name>molybdate</name>
        <dbReference type="ChEBI" id="CHEBI:36264"/>
    </ligand>
</feature>
<protein>
    <submittedName>
        <fullName evidence="7">Molybdenum ABC transporter, periplasmic molybdate-binding protein</fullName>
    </submittedName>
</protein>
<evidence type="ECO:0000256" key="4">
    <source>
        <dbReference type="ARBA" id="ARBA00022729"/>
    </source>
</evidence>
<dbReference type="RefSeq" id="WP_014182927.1">
    <property type="nucleotide sequence ID" value="NC_016584.1"/>
</dbReference>
<name>G7W7N6_DESOD</name>
<dbReference type="NCBIfam" id="TIGR01256">
    <property type="entry name" value="modA"/>
    <property type="match status" value="1"/>
</dbReference>
<dbReference type="InterPro" id="IPR050682">
    <property type="entry name" value="ModA/WtpA"/>
</dbReference>
<keyword evidence="2 5" id="KW-0500">Molybdenum</keyword>
<proteinExistence type="inferred from homology"/>
<dbReference type="GO" id="GO:1901359">
    <property type="term" value="F:tungstate binding"/>
    <property type="evidence" value="ECO:0007669"/>
    <property type="project" value="UniProtKB-ARBA"/>
</dbReference>
<accession>G7W7N6</accession>
<evidence type="ECO:0000256" key="5">
    <source>
        <dbReference type="PIRSR" id="PIRSR004846-1"/>
    </source>
</evidence>
<feature type="binding site" evidence="5">
    <location>
        <position position="50"/>
    </location>
    <ligand>
        <name>molybdate</name>
        <dbReference type="ChEBI" id="CHEBI:36264"/>
    </ligand>
</feature>
<dbReference type="CDD" id="cd13537">
    <property type="entry name" value="PBP2_YvgL_like"/>
    <property type="match status" value="1"/>
</dbReference>
<dbReference type="InterPro" id="IPR041879">
    <property type="entry name" value="YvgL-like_PBP2"/>
</dbReference>
<dbReference type="HOGENOM" id="CLU_065520_3_1_9"/>
<reference evidence="8" key="1">
    <citation type="submission" date="2011-11" db="EMBL/GenBank/DDBJ databases">
        <title>Complete sequence of Desulfosporosinus orientis DSM 765.</title>
        <authorList>
            <person name="Lucas S."/>
            <person name="Han J."/>
            <person name="Lapidus A."/>
            <person name="Cheng J.-F."/>
            <person name="Goodwin L."/>
            <person name="Pitluck S."/>
            <person name="Peters L."/>
            <person name="Ovchinnikova G."/>
            <person name="Teshima H."/>
            <person name="Detter J.C."/>
            <person name="Han C."/>
            <person name="Tapia R."/>
            <person name="Land M."/>
            <person name="Hauser L."/>
            <person name="Kyrpides N."/>
            <person name="Ivanova N."/>
            <person name="Pagani I."/>
            <person name="Pester M."/>
            <person name="Spring S."/>
            <person name="Ollivier B."/>
            <person name="Rattei T."/>
            <person name="Klenk H.-P."/>
            <person name="Wagner M."/>
            <person name="Loy A."/>
            <person name="Woyke T."/>
        </authorList>
    </citation>
    <scope>NUCLEOTIDE SEQUENCE [LARGE SCALE GENOMIC DNA]</scope>
    <source>
        <strain evidence="8">ATCC 19365 / DSM 765 / NCIMB 8382 / VKM B-1628</strain>
    </source>
</reference>
<dbReference type="SUPFAM" id="SSF53850">
    <property type="entry name" value="Periplasmic binding protein-like II"/>
    <property type="match status" value="1"/>
</dbReference>
<dbReference type="PANTHER" id="PTHR30632">
    <property type="entry name" value="MOLYBDATE-BINDING PERIPLASMIC PROTEIN"/>
    <property type="match status" value="1"/>
</dbReference>
<dbReference type="Pfam" id="PF13531">
    <property type="entry name" value="SBP_bac_11"/>
    <property type="match status" value="1"/>
</dbReference>
<feature type="binding site" evidence="5">
    <location>
        <position position="159"/>
    </location>
    <ligand>
        <name>molybdate</name>
        <dbReference type="ChEBI" id="CHEBI:36264"/>
    </ligand>
</feature>
<feature type="chain" id="PRO_5039667737" evidence="6">
    <location>
        <begin position="26"/>
        <end position="270"/>
    </location>
</feature>
<dbReference type="OrthoDB" id="9785015at2"/>
<sequence>MKRLSWLFVLSLSLLLILSTVGCNSQNSEQSPEQNTPVAQTEIMVSAAASLQNAMTELQQDYAQKKPDVKLTLNFGSSGKLQQQIEQGAPADLFLSAGQSQMDALEEKNLLVKDSRINLLSNDLVIVAGKDSTKVNSLEDLSEDDVEKIGLGTPESVPAGKYAKEALTSLNLWDSLNSKFVMAKDVTQVLNYVETGNVEAGFVYSSDAQGSDKVKVVMALPESSHKPIVYPAAIISSTKNLQASQDFLNYLQGSNAKQVFAKYGFKTPAK</sequence>
<keyword evidence="4 6" id="KW-0732">Signal</keyword>
<feature type="signal peptide" evidence="6">
    <location>
        <begin position="1"/>
        <end position="25"/>
    </location>
</feature>
<dbReference type="GO" id="GO:0015689">
    <property type="term" value="P:molybdate ion transport"/>
    <property type="evidence" value="ECO:0007669"/>
    <property type="project" value="InterPro"/>
</dbReference>
<feature type="binding site" evidence="5">
    <location>
        <position position="186"/>
    </location>
    <ligand>
        <name>molybdate</name>
        <dbReference type="ChEBI" id="CHEBI:36264"/>
    </ligand>
</feature>
<dbReference type="FunFam" id="3.40.190.10:FF:000035">
    <property type="entry name" value="Molybdate ABC transporter substrate-binding protein"/>
    <property type="match status" value="1"/>
</dbReference>
<dbReference type="KEGG" id="dor:Desor_0396"/>
<dbReference type="PROSITE" id="PS51257">
    <property type="entry name" value="PROKAR_LIPOPROTEIN"/>
    <property type="match status" value="1"/>
</dbReference>
<dbReference type="STRING" id="768706.Desor_0396"/>
<evidence type="ECO:0000256" key="3">
    <source>
        <dbReference type="ARBA" id="ARBA00022723"/>
    </source>
</evidence>
<dbReference type="PIRSF" id="PIRSF004846">
    <property type="entry name" value="ModA"/>
    <property type="match status" value="1"/>
</dbReference>